<sequence length="66" mass="7589">MKLVRIPADQLDTVWSLIEKDIKDALAFSGNLTSSSFVLENSKKISFKFGFFGIKIRRRQEKNILV</sequence>
<accession>D6PLI0</accession>
<protein>
    <submittedName>
        <fullName evidence="1">Uncharacterized protein</fullName>
    </submittedName>
</protein>
<organism evidence="1">
    <name type="scientific">uncultured organism MedDCM-OCT-S11-C359</name>
    <dbReference type="NCBI Taxonomy" id="743661"/>
    <lineage>
        <taxon>unclassified sequences</taxon>
        <taxon>environmental samples</taxon>
    </lineage>
</organism>
<proteinExistence type="predicted"/>
<dbReference type="EMBL" id="GU943148">
    <property type="protein sequence ID" value="ADD96581.1"/>
    <property type="molecule type" value="Genomic_DNA"/>
</dbReference>
<dbReference type="AlphaFoldDB" id="D6PLI0"/>
<name>D6PLI0_9ZZZZ</name>
<evidence type="ECO:0000313" key="1">
    <source>
        <dbReference type="EMBL" id="ADD96581.1"/>
    </source>
</evidence>
<reference evidence="1" key="1">
    <citation type="journal article" date="2010" name="ISME J.">
        <title>Metagenome of the Mediterranean deep chlorophyll maximum studied by direct and fosmid library 454 pyrosequencing.</title>
        <authorList>
            <person name="Ghai R."/>
            <person name="Martin-Cuadrado A.B."/>
            <person name="Molto A.G."/>
            <person name="Heredia I.G."/>
            <person name="Cabrera R."/>
            <person name="Martin J."/>
            <person name="Verdu M."/>
            <person name="Deschamps P."/>
            <person name="Moreira D."/>
            <person name="Lopez-Garcia P."/>
            <person name="Mira A."/>
            <person name="Rodriguez-Valera F."/>
        </authorList>
    </citation>
    <scope>NUCLEOTIDE SEQUENCE</scope>
</reference>